<evidence type="ECO:0000313" key="3">
    <source>
        <dbReference type="Proteomes" id="UP001472677"/>
    </source>
</evidence>
<feature type="region of interest" description="Disordered" evidence="1">
    <location>
        <begin position="1"/>
        <end position="24"/>
    </location>
</feature>
<name>A0ABR2DXG3_9ROSI</name>
<dbReference type="EMBL" id="JBBPBM010000023">
    <property type="protein sequence ID" value="KAK8546465.1"/>
    <property type="molecule type" value="Genomic_DNA"/>
</dbReference>
<sequence>MTPFLENAQNSFDDSPKRAQRPSNIRALLMTPTYTVHYYRHKFDNGFVRPLFGGRGFVPGSPTERSEHNLSQLQ</sequence>
<comment type="caution">
    <text evidence="2">The sequence shown here is derived from an EMBL/GenBank/DDBJ whole genome shotgun (WGS) entry which is preliminary data.</text>
</comment>
<protein>
    <submittedName>
        <fullName evidence="2">Uncharacterized protein</fullName>
    </submittedName>
</protein>
<gene>
    <name evidence="2" type="ORF">V6N12_027250</name>
</gene>
<accession>A0ABR2DXG3</accession>
<evidence type="ECO:0000256" key="1">
    <source>
        <dbReference type="SAM" id="MobiDB-lite"/>
    </source>
</evidence>
<proteinExistence type="predicted"/>
<keyword evidence="3" id="KW-1185">Reference proteome</keyword>
<feature type="region of interest" description="Disordered" evidence="1">
    <location>
        <begin position="55"/>
        <end position="74"/>
    </location>
</feature>
<reference evidence="2 3" key="1">
    <citation type="journal article" date="2024" name="G3 (Bethesda)">
        <title>Genome assembly of Hibiscus sabdariffa L. provides insights into metabolisms of medicinal natural products.</title>
        <authorList>
            <person name="Kim T."/>
        </authorList>
    </citation>
    <scope>NUCLEOTIDE SEQUENCE [LARGE SCALE GENOMIC DNA]</scope>
    <source>
        <strain evidence="2">TK-2024</strain>
        <tissue evidence="2">Old leaves</tissue>
    </source>
</reference>
<evidence type="ECO:0000313" key="2">
    <source>
        <dbReference type="EMBL" id="KAK8546465.1"/>
    </source>
</evidence>
<organism evidence="2 3">
    <name type="scientific">Hibiscus sabdariffa</name>
    <name type="common">roselle</name>
    <dbReference type="NCBI Taxonomy" id="183260"/>
    <lineage>
        <taxon>Eukaryota</taxon>
        <taxon>Viridiplantae</taxon>
        <taxon>Streptophyta</taxon>
        <taxon>Embryophyta</taxon>
        <taxon>Tracheophyta</taxon>
        <taxon>Spermatophyta</taxon>
        <taxon>Magnoliopsida</taxon>
        <taxon>eudicotyledons</taxon>
        <taxon>Gunneridae</taxon>
        <taxon>Pentapetalae</taxon>
        <taxon>rosids</taxon>
        <taxon>malvids</taxon>
        <taxon>Malvales</taxon>
        <taxon>Malvaceae</taxon>
        <taxon>Malvoideae</taxon>
        <taxon>Hibiscus</taxon>
    </lineage>
</organism>
<dbReference type="Proteomes" id="UP001472677">
    <property type="component" value="Unassembled WGS sequence"/>
</dbReference>